<dbReference type="EMBL" id="BK016196">
    <property type="protein sequence ID" value="DAG01634.1"/>
    <property type="molecule type" value="Genomic_DNA"/>
</dbReference>
<reference evidence="1" key="1">
    <citation type="journal article" date="2021" name="Proc. Natl. Acad. Sci. U.S.A.">
        <title>A Catalog of Tens of Thousands of Viruses from Human Metagenomes Reveals Hidden Associations with Chronic Diseases.</title>
        <authorList>
            <person name="Tisza M.J."/>
            <person name="Buck C.B."/>
        </authorList>
    </citation>
    <scope>NUCLEOTIDE SEQUENCE</scope>
    <source>
        <strain evidence="1">Ct87j35</strain>
    </source>
</reference>
<name>A0A8S5V4F6_9CAUD</name>
<sequence length="63" mass="7613">MKCLHYHVKILHNVYFLLFIAHLTKIKHLRNAYNFPNFTLFIHPSDQFQRNVKEKEGEALLTM</sequence>
<protein>
    <submittedName>
        <fullName evidence="1">Uncharacterized protein</fullName>
    </submittedName>
</protein>
<proteinExistence type="predicted"/>
<accession>A0A8S5V4F6</accession>
<evidence type="ECO:0000313" key="1">
    <source>
        <dbReference type="EMBL" id="DAG01634.1"/>
    </source>
</evidence>
<organism evidence="1">
    <name type="scientific">Siphoviridae sp. ct87j35</name>
    <dbReference type="NCBI Taxonomy" id="2825356"/>
    <lineage>
        <taxon>Viruses</taxon>
        <taxon>Duplodnaviria</taxon>
        <taxon>Heunggongvirae</taxon>
        <taxon>Uroviricota</taxon>
        <taxon>Caudoviricetes</taxon>
    </lineage>
</organism>